<protein>
    <submittedName>
        <fullName evidence="1">Uncharacterized protein</fullName>
    </submittedName>
</protein>
<name>A0ABT3HH14_9HYPH</name>
<dbReference type="RefSeq" id="WP_264603263.1">
    <property type="nucleotide sequence ID" value="NZ_JAOQNS010000014.1"/>
</dbReference>
<accession>A0ABT3HH14</accession>
<sequence>MTGKFGDIHAAHIRYGDPRFGKRATGMGEKADDKWTVPLCAEQHVFGDGAQHAANERRWWAAKGIDPVAVAVALWTASGDDETAEQILSEAREQARKLKQGERQ</sequence>
<comment type="caution">
    <text evidence="1">The sequence shown here is derived from an EMBL/GenBank/DDBJ whole genome shotgun (WGS) entry which is preliminary data.</text>
</comment>
<evidence type="ECO:0000313" key="1">
    <source>
        <dbReference type="EMBL" id="MCW2309683.1"/>
    </source>
</evidence>
<reference evidence="2" key="1">
    <citation type="submission" date="2023-07" db="EMBL/GenBank/DDBJ databases">
        <title>Genome sequencing of Purple Non-Sulfur Bacteria from various extreme environments.</title>
        <authorList>
            <person name="Mayer M."/>
        </authorList>
    </citation>
    <scope>NUCLEOTIDE SEQUENCE [LARGE SCALE GENOMIC DNA]</scope>
    <source>
        <strain evidence="2">DSM 17935</strain>
    </source>
</reference>
<proteinExistence type="predicted"/>
<evidence type="ECO:0000313" key="2">
    <source>
        <dbReference type="Proteomes" id="UP001209755"/>
    </source>
</evidence>
<organism evidence="1 2">
    <name type="scientific">Rhodobium gokarnense</name>
    <dbReference type="NCBI Taxonomy" id="364296"/>
    <lineage>
        <taxon>Bacteria</taxon>
        <taxon>Pseudomonadati</taxon>
        <taxon>Pseudomonadota</taxon>
        <taxon>Alphaproteobacteria</taxon>
        <taxon>Hyphomicrobiales</taxon>
        <taxon>Rhodobiaceae</taxon>
        <taxon>Rhodobium</taxon>
    </lineage>
</organism>
<dbReference type="EMBL" id="JAOQNS010000014">
    <property type="protein sequence ID" value="MCW2309683.1"/>
    <property type="molecule type" value="Genomic_DNA"/>
</dbReference>
<gene>
    <name evidence="1" type="ORF">M2319_004042</name>
</gene>
<keyword evidence="2" id="KW-1185">Reference proteome</keyword>
<dbReference type="Proteomes" id="UP001209755">
    <property type="component" value="Unassembled WGS sequence"/>
</dbReference>